<feature type="region of interest" description="Disordered" evidence="1">
    <location>
        <begin position="1"/>
        <end position="54"/>
    </location>
</feature>
<dbReference type="Proteomes" id="UP000266298">
    <property type="component" value="Unassembled WGS sequence"/>
</dbReference>
<dbReference type="AlphaFoldDB" id="A0A399NQQ6"/>
<protein>
    <submittedName>
        <fullName evidence="2">Uncharacterized protein</fullName>
    </submittedName>
</protein>
<comment type="caution">
    <text evidence="2">The sequence shown here is derived from an EMBL/GenBank/DDBJ whole genome shotgun (WGS) entry which is preliminary data.</text>
</comment>
<evidence type="ECO:0000313" key="3">
    <source>
        <dbReference type="Proteomes" id="UP000266298"/>
    </source>
</evidence>
<sequence>MPHDRGVAPPPGSRTRTLVGSKDDRAPPGSSLDDSAPHHVTSGPQPAQPLDADDPARVRLASGAVPSGDDGPGPAVALVRAALAETP</sequence>
<dbReference type="EMBL" id="QWEC01000345">
    <property type="protein sequence ID" value="RII94966.1"/>
    <property type="molecule type" value="Genomic_DNA"/>
</dbReference>
<gene>
    <name evidence="2" type="ORF">DZF96_14785</name>
</gene>
<proteinExistence type="predicted"/>
<evidence type="ECO:0000313" key="2">
    <source>
        <dbReference type="EMBL" id="RII94966.1"/>
    </source>
</evidence>
<organism evidence="2 3">
    <name type="scientific">Clavibacter michiganensis</name>
    <dbReference type="NCBI Taxonomy" id="28447"/>
    <lineage>
        <taxon>Bacteria</taxon>
        <taxon>Bacillati</taxon>
        <taxon>Actinomycetota</taxon>
        <taxon>Actinomycetes</taxon>
        <taxon>Micrococcales</taxon>
        <taxon>Microbacteriaceae</taxon>
        <taxon>Clavibacter</taxon>
    </lineage>
</organism>
<evidence type="ECO:0000256" key="1">
    <source>
        <dbReference type="SAM" id="MobiDB-lite"/>
    </source>
</evidence>
<accession>A0A399NQQ6</accession>
<reference evidence="2 3" key="1">
    <citation type="submission" date="2018-08" db="EMBL/GenBank/DDBJ databases">
        <title>Genome Sequence of Clavibacter michiganensis Subspecies type strains, and the Atypical Peach-Colored Strains Isolated from Tomato.</title>
        <authorList>
            <person name="Osdaghi E."/>
            <person name="Portier P."/>
            <person name="Briand M."/>
            <person name="Jacques M.-A."/>
        </authorList>
    </citation>
    <scope>NUCLEOTIDE SEQUENCE [LARGE SCALE GENOMIC DNA]</scope>
    <source>
        <strain evidence="2 3">CFBP 7493</strain>
    </source>
</reference>
<name>A0A399NQQ6_9MICO</name>
<feature type="non-terminal residue" evidence="2">
    <location>
        <position position="87"/>
    </location>
</feature>